<sequence>MDILHPGSLEALRRSASALDRPMSPFLQGMPARSVFLGAHPQPLGGFSPMWISCAPDHSKRCGFQR</sequence>
<gene>
    <name evidence="1" type="ORF">JAO13_33275</name>
</gene>
<organism evidence="1 2">
    <name type="scientific">Burkholderia cepacia</name>
    <name type="common">Pseudomonas cepacia</name>
    <dbReference type="NCBI Taxonomy" id="292"/>
    <lineage>
        <taxon>Bacteria</taxon>
        <taxon>Pseudomonadati</taxon>
        <taxon>Pseudomonadota</taxon>
        <taxon>Betaproteobacteria</taxon>
        <taxon>Burkholderiales</taxon>
        <taxon>Burkholderiaceae</taxon>
        <taxon>Burkholderia</taxon>
        <taxon>Burkholderia cepacia complex</taxon>
    </lineage>
</organism>
<dbReference type="Proteomes" id="UP000645612">
    <property type="component" value="Unassembled WGS sequence"/>
</dbReference>
<accession>A0A8I1DQX3</accession>
<name>A0A8I1DQX3_BURCE</name>
<reference evidence="1" key="1">
    <citation type="submission" date="2020-12" db="EMBL/GenBank/DDBJ databases">
        <title>Burkholderia cepacia complex in Mexico.</title>
        <authorList>
            <person name="Estrada P."/>
        </authorList>
    </citation>
    <scope>NUCLEOTIDE SEQUENCE</scope>
    <source>
        <strain evidence="1">871</strain>
    </source>
</reference>
<dbReference type="RefSeq" id="WP_176131806.1">
    <property type="nucleotide sequence ID" value="NZ_CADDZZ010000037.1"/>
</dbReference>
<evidence type="ECO:0000313" key="2">
    <source>
        <dbReference type="Proteomes" id="UP000645612"/>
    </source>
</evidence>
<protein>
    <submittedName>
        <fullName evidence="1">Uncharacterized protein</fullName>
    </submittedName>
</protein>
<evidence type="ECO:0000313" key="1">
    <source>
        <dbReference type="EMBL" id="MBH9701320.1"/>
    </source>
</evidence>
<proteinExistence type="predicted"/>
<dbReference type="EMBL" id="JAEDXG010000044">
    <property type="protein sequence ID" value="MBH9701320.1"/>
    <property type="molecule type" value="Genomic_DNA"/>
</dbReference>
<comment type="caution">
    <text evidence="1">The sequence shown here is derived from an EMBL/GenBank/DDBJ whole genome shotgun (WGS) entry which is preliminary data.</text>
</comment>
<dbReference type="AlphaFoldDB" id="A0A8I1DQX3"/>